<evidence type="ECO:0000256" key="2">
    <source>
        <dbReference type="ARBA" id="ARBA00009320"/>
    </source>
</evidence>
<dbReference type="PANTHER" id="PTHR42743:SF2">
    <property type="entry name" value="AMINODEOXYCHORISMATE LYASE"/>
    <property type="match status" value="1"/>
</dbReference>
<organism evidence="11 12">
    <name type="scientific">Marilutibacter spongiae</name>
    <dbReference type="NCBI Taxonomy" id="2025720"/>
    <lineage>
        <taxon>Bacteria</taxon>
        <taxon>Pseudomonadati</taxon>
        <taxon>Pseudomonadota</taxon>
        <taxon>Gammaproteobacteria</taxon>
        <taxon>Lysobacterales</taxon>
        <taxon>Lysobacteraceae</taxon>
        <taxon>Marilutibacter</taxon>
    </lineage>
</organism>
<dbReference type="EC" id="4.1.3.38" evidence="8 10"/>
<dbReference type="GO" id="GO:0005829">
    <property type="term" value="C:cytosol"/>
    <property type="evidence" value="ECO:0007669"/>
    <property type="project" value="TreeGrafter"/>
</dbReference>
<comment type="caution">
    <text evidence="11">The sequence shown here is derived from an EMBL/GenBank/DDBJ whole genome shotgun (WGS) entry which is preliminary data.</text>
</comment>
<evidence type="ECO:0000256" key="9">
    <source>
        <dbReference type="ARBA" id="ARBA00049529"/>
    </source>
</evidence>
<accession>A0A7W3Y6K9</accession>
<comment type="similarity">
    <text evidence="2">Belongs to the class-IV pyridoxal-phosphate-dependent aminotransferase family.</text>
</comment>
<dbReference type="InterPro" id="IPR043131">
    <property type="entry name" value="BCAT-like_N"/>
</dbReference>
<gene>
    <name evidence="11" type="primary">pabC</name>
    <name evidence="11" type="ORF">H4F98_11160</name>
</gene>
<keyword evidence="6 11" id="KW-0456">Lyase</keyword>
<dbReference type="InterPro" id="IPR050571">
    <property type="entry name" value="Class-IV_PLP-Dep_Aminotrnsfr"/>
</dbReference>
<reference evidence="11 12" key="1">
    <citation type="submission" date="2020-08" db="EMBL/GenBank/DDBJ databases">
        <authorList>
            <person name="Xu S."/>
            <person name="Li A."/>
        </authorList>
    </citation>
    <scope>NUCLEOTIDE SEQUENCE [LARGE SCALE GENOMIC DNA]</scope>
    <source>
        <strain evidence="11 12">119BY6-57</strain>
    </source>
</reference>
<name>A0A7W3Y6K9_9GAMM</name>
<dbReference type="Pfam" id="PF01063">
    <property type="entry name" value="Aminotran_4"/>
    <property type="match status" value="1"/>
</dbReference>
<comment type="cofactor">
    <cofactor evidence="1">
        <name>pyridoxal 5'-phosphate</name>
        <dbReference type="ChEBI" id="CHEBI:597326"/>
    </cofactor>
</comment>
<comment type="subunit">
    <text evidence="3">Homodimer.</text>
</comment>
<keyword evidence="5" id="KW-0289">Folate biosynthesis</keyword>
<dbReference type="CDD" id="cd01559">
    <property type="entry name" value="ADCL_like"/>
    <property type="match status" value="1"/>
</dbReference>
<dbReference type="AlphaFoldDB" id="A0A7W3Y6K9"/>
<dbReference type="GO" id="GO:0008153">
    <property type="term" value="P:4-aminobenzoate biosynthetic process"/>
    <property type="evidence" value="ECO:0007669"/>
    <property type="project" value="UniProtKB-UniRule"/>
</dbReference>
<protein>
    <recommendedName>
        <fullName evidence="8 10">Aminodeoxychorismate lyase</fullName>
        <ecNumber evidence="8 10">4.1.3.38</ecNumber>
    </recommendedName>
</protein>
<dbReference type="SUPFAM" id="SSF56752">
    <property type="entry name" value="D-aminoacid aminotransferase-like PLP-dependent enzymes"/>
    <property type="match status" value="1"/>
</dbReference>
<evidence type="ECO:0000256" key="10">
    <source>
        <dbReference type="NCBIfam" id="TIGR03461"/>
    </source>
</evidence>
<dbReference type="PANTHER" id="PTHR42743">
    <property type="entry name" value="AMINO-ACID AMINOTRANSFERASE"/>
    <property type="match status" value="1"/>
</dbReference>
<dbReference type="InterPro" id="IPR043132">
    <property type="entry name" value="BCAT-like_C"/>
</dbReference>
<dbReference type="NCBIfam" id="TIGR03461">
    <property type="entry name" value="pabC_Proteo"/>
    <property type="match status" value="1"/>
</dbReference>
<dbReference type="InterPro" id="IPR001544">
    <property type="entry name" value="Aminotrans_IV"/>
</dbReference>
<dbReference type="EMBL" id="JACHTF010000011">
    <property type="protein sequence ID" value="MBB1061125.1"/>
    <property type="molecule type" value="Genomic_DNA"/>
</dbReference>
<evidence type="ECO:0000256" key="4">
    <source>
        <dbReference type="ARBA" id="ARBA00022898"/>
    </source>
</evidence>
<comment type="pathway">
    <text evidence="7">Cofactor biosynthesis; tetrahydrofolate biosynthesis; 4-aminobenzoate from chorismate: step 2/2.</text>
</comment>
<dbReference type="Proteomes" id="UP000523196">
    <property type="component" value="Unassembled WGS sequence"/>
</dbReference>
<dbReference type="GO" id="GO:0030170">
    <property type="term" value="F:pyridoxal phosphate binding"/>
    <property type="evidence" value="ECO:0007669"/>
    <property type="project" value="InterPro"/>
</dbReference>
<keyword evidence="4" id="KW-0663">Pyridoxal phosphate</keyword>
<keyword evidence="12" id="KW-1185">Reference proteome</keyword>
<evidence type="ECO:0000313" key="11">
    <source>
        <dbReference type="EMBL" id="MBB1061125.1"/>
    </source>
</evidence>
<evidence type="ECO:0000256" key="7">
    <source>
        <dbReference type="ARBA" id="ARBA00035633"/>
    </source>
</evidence>
<dbReference type="GO" id="GO:0008696">
    <property type="term" value="F:4-amino-4-deoxychorismate lyase activity"/>
    <property type="evidence" value="ECO:0007669"/>
    <property type="project" value="UniProtKB-UniRule"/>
</dbReference>
<evidence type="ECO:0000256" key="3">
    <source>
        <dbReference type="ARBA" id="ARBA00011738"/>
    </source>
</evidence>
<evidence type="ECO:0000256" key="8">
    <source>
        <dbReference type="ARBA" id="ARBA00035676"/>
    </source>
</evidence>
<dbReference type="InterPro" id="IPR017824">
    <property type="entry name" value="Aminodeoxychorismate_lyase_IV"/>
</dbReference>
<dbReference type="GO" id="GO:0046656">
    <property type="term" value="P:folic acid biosynthetic process"/>
    <property type="evidence" value="ECO:0007669"/>
    <property type="project" value="UniProtKB-KW"/>
</dbReference>
<evidence type="ECO:0000256" key="6">
    <source>
        <dbReference type="ARBA" id="ARBA00023239"/>
    </source>
</evidence>
<proteinExistence type="inferred from homology"/>
<sequence>MARRCFVGHAPVDAWPADDRGLAYGDGLFETMRAHRGDLPWWTAHWARLARGAERLRLPLPEAGRVREAARALLDGKGGVLKLLVTRGQGGRGYAPPAEAVPAWQLSLHALPPPAPPAGLALRWCRTRLSTQPLLAGLKHCNRLEQVLARMEWEEDGIDPSHVQEGLMQGIDGEVVCATAANLFVCRDGHWLTPGVERSGVAGTCRAWAMRVLDARVARLQVADVETAESVFLCNAVRGILPVARLGARGWAPDTPSQRRVVDLRARLAAEHPAFEMEMS</sequence>
<evidence type="ECO:0000256" key="1">
    <source>
        <dbReference type="ARBA" id="ARBA00001933"/>
    </source>
</evidence>
<dbReference type="Gene3D" id="3.20.10.10">
    <property type="entry name" value="D-amino Acid Aminotransferase, subunit A, domain 2"/>
    <property type="match status" value="1"/>
</dbReference>
<evidence type="ECO:0000256" key="5">
    <source>
        <dbReference type="ARBA" id="ARBA00022909"/>
    </source>
</evidence>
<dbReference type="RefSeq" id="WP_182687657.1">
    <property type="nucleotide sequence ID" value="NZ_JACHTF010000011.1"/>
</dbReference>
<comment type="catalytic activity">
    <reaction evidence="9">
        <text>4-amino-4-deoxychorismate = 4-aminobenzoate + pyruvate + H(+)</text>
        <dbReference type="Rhea" id="RHEA:16201"/>
        <dbReference type="ChEBI" id="CHEBI:15361"/>
        <dbReference type="ChEBI" id="CHEBI:15378"/>
        <dbReference type="ChEBI" id="CHEBI:17836"/>
        <dbReference type="ChEBI" id="CHEBI:58406"/>
        <dbReference type="EC" id="4.1.3.38"/>
    </reaction>
</comment>
<evidence type="ECO:0000313" key="12">
    <source>
        <dbReference type="Proteomes" id="UP000523196"/>
    </source>
</evidence>
<dbReference type="Gene3D" id="3.30.470.10">
    <property type="match status" value="1"/>
</dbReference>
<dbReference type="InterPro" id="IPR036038">
    <property type="entry name" value="Aminotransferase-like"/>
</dbReference>